<dbReference type="Proteomes" id="UP001465976">
    <property type="component" value="Unassembled WGS sequence"/>
</dbReference>
<name>A0ABR3ESE2_9AGAR</name>
<gene>
    <name evidence="1" type="ORF">V5O48_016255</name>
</gene>
<comment type="caution">
    <text evidence="1">The sequence shown here is derived from an EMBL/GenBank/DDBJ whole genome shotgun (WGS) entry which is preliminary data.</text>
</comment>
<sequence>MVAAIPEAVVNTGAFCAFIDALKPEYESEVLKWLEMVIQWEQDSCAECPYDVTEPGMLASSHPLFSIDYLPDITMAKVKKALAEEDHKREMSGGHALLSTASSIIIEGLDIEDS</sequence>
<accession>A0ABR3ESE2</accession>
<organism evidence="1 2">
    <name type="scientific">Marasmius crinis-equi</name>
    <dbReference type="NCBI Taxonomy" id="585013"/>
    <lineage>
        <taxon>Eukaryota</taxon>
        <taxon>Fungi</taxon>
        <taxon>Dikarya</taxon>
        <taxon>Basidiomycota</taxon>
        <taxon>Agaricomycotina</taxon>
        <taxon>Agaricomycetes</taxon>
        <taxon>Agaricomycetidae</taxon>
        <taxon>Agaricales</taxon>
        <taxon>Marasmiineae</taxon>
        <taxon>Marasmiaceae</taxon>
        <taxon>Marasmius</taxon>
    </lineage>
</organism>
<reference evidence="1 2" key="1">
    <citation type="submission" date="2024-02" db="EMBL/GenBank/DDBJ databases">
        <title>A draft genome for the cacao thread blight pathogen Marasmius crinis-equi.</title>
        <authorList>
            <person name="Cohen S.P."/>
            <person name="Baruah I.K."/>
            <person name="Amoako-Attah I."/>
            <person name="Bukari Y."/>
            <person name="Meinhardt L.W."/>
            <person name="Bailey B.A."/>
        </authorList>
    </citation>
    <scope>NUCLEOTIDE SEQUENCE [LARGE SCALE GENOMIC DNA]</scope>
    <source>
        <strain evidence="1 2">GH-76</strain>
    </source>
</reference>
<dbReference type="EMBL" id="JBAHYK010002128">
    <property type="protein sequence ID" value="KAL0565770.1"/>
    <property type="molecule type" value="Genomic_DNA"/>
</dbReference>
<evidence type="ECO:0000313" key="1">
    <source>
        <dbReference type="EMBL" id="KAL0565770.1"/>
    </source>
</evidence>
<evidence type="ECO:0000313" key="2">
    <source>
        <dbReference type="Proteomes" id="UP001465976"/>
    </source>
</evidence>
<protein>
    <submittedName>
        <fullName evidence="1">Uncharacterized protein</fullName>
    </submittedName>
</protein>
<keyword evidence="2" id="KW-1185">Reference proteome</keyword>
<proteinExistence type="predicted"/>